<feature type="region of interest" description="Disordered" evidence="5">
    <location>
        <begin position="27"/>
        <end position="58"/>
    </location>
</feature>
<keyword evidence="9" id="KW-1185">Reference proteome</keyword>
<evidence type="ECO:0000256" key="1">
    <source>
        <dbReference type="ARBA" id="ARBA00007074"/>
    </source>
</evidence>
<evidence type="ECO:0000256" key="6">
    <source>
        <dbReference type="SAM" id="SignalP"/>
    </source>
</evidence>
<keyword evidence="6" id="KW-0732">Signal</keyword>
<sequence>MTHRFTRLAATALTVVLAAALTGCGSTGPVSDAPDLPPSTPRPQADQRTQGNTPYHPRRNDLTLFALSLLDTPYAWGGRGPATGFDCSGLVSHVYREAAGLPVKGSSADLGQKSRPIDRSRLQPGDLVFFNTLGARHSHVGIYVGDGRFVHASNPRTGVRMDQLTNRYYAQRFEGAATLLD</sequence>
<evidence type="ECO:0000313" key="9">
    <source>
        <dbReference type="Proteomes" id="UP000250790"/>
    </source>
</evidence>
<dbReference type="Pfam" id="PF00877">
    <property type="entry name" value="NLPC_P60"/>
    <property type="match status" value="1"/>
</dbReference>
<dbReference type="OrthoDB" id="9807055at2"/>
<comment type="caution">
    <text evidence="8">The sequence shown here is derived from an EMBL/GenBank/DDBJ whole genome shotgun (WGS) entry which is preliminary data.</text>
</comment>
<protein>
    <recommendedName>
        <fullName evidence="7">NlpC/P60 domain-containing protein</fullName>
    </recommendedName>
</protein>
<evidence type="ECO:0000256" key="3">
    <source>
        <dbReference type="ARBA" id="ARBA00022801"/>
    </source>
</evidence>
<keyword evidence="3" id="KW-0378">Hydrolase</keyword>
<feature type="chain" id="PRO_5016391669" description="NlpC/P60 domain-containing protein" evidence="6">
    <location>
        <begin position="33"/>
        <end position="181"/>
    </location>
</feature>
<name>A0A315E9I0_9BURK</name>
<dbReference type="GO" id="GO:0006508">
    <property type="term" value="P:proteolysis"/>
    <property type="evidence" value="ECO:0007669"/>
    <property type="project" value="UniProtKB-KW"/>
</dbReference>
<dbReference type="InterPro" id="IPR000064">
    <property type="entry name" value="NLP_P60_dom"/>
</dbReference>
<evidence type="ECO:0000256" key="5">
    <source>
        <dbReference type="SAM" id="MobiDB-lite"/>
    </source>
</evidence>
<gene>
    <name evidence="8" type="ORF">B9Z37_07165</name>
</gene>
<comment type="similarity">
    <text evidence="1">Belongs to the peptidase C40 family.</text>
</comment>
<feature type="signal peptide" evidence="6">
    <location>
        <begin position="1"/>
        <end position="32"/>
    </location>
</feature>
<dbReference type="InterPro" id="IPR038765">
    <property type="entry name" value="Papain-like_cys_pep_sf"/>
</dbReference>
<evidence type="ECO:0000256" key="2">
    <source>
        <dbReference type="ARBA" id="ARBA00022670"/>
    </source>
</evidence>
<proteinExistence type="inferred from homology"/>
<dbReference type="Proteomes" id="UP000250790">
    <property type="component" value="Unassembled WGS sequence"/>
</dbReference>
<accession>A0A315E9I0</accession>
<feature type="domain" description="NlpC/P60" evidence="7">
    <location>
        <begin position="56"/>
        <end position="180"/>
    </location>
</feature>
<organism evidence="8 9">
    <name type="scientific">Limnohabitans parvus II-B4</name>
    <dbReference type="NCBI Taxonomy" id="1293052"/>
    <lineage>
        <taxon>Bacteria</taxon>
        <taxon>Pseudomonadati</taxon>
        <taxon>Pseudomonadota</taxon>
        <taxon>Betaproteobacteria</taxon>
        <taxon>Burkholderiales</taxon>
        <taxon>Comamonadaceae</taxon>
        <taxon>Limnohabitans</taxon>
    </lineage>
</organism>
<evidence type="ECO:0000256" key="4">
    <source>
        <dbReference type="ARBA" id="ARBA00022807"/>
    </source>
</evidence>
<dbReference type="PANTHER" id="PTHR47053:SF1">
    <property type="entry name" value="MUREIN DD-ENDOPEPTIDASE MEPH-RELATED"/>
    <property type="match status" value="1"/>
</dbReference>
<dbReference type="AlphaFoldDB" id="A0A315E9I0"/>
<dbReference type="EMBL" id="NESN01000002">
    <property type="protein sequence ID" value="PUE54610.1"/>
    <property type="molecule type" value="Genomic_DNA"/>
</dbReference>
<keyword evidence="4" id="KW-0788">Thiol protease</keyword>
<keyword evidence="2" id="KW-0645">Protease</keyword>
<dbReference type="SUPFAM" id="SSF54001">
    <property type="entry name" value="Cysteine proteinases"/>
    <property type="match status" value="1"/>
</dbReference>
<evidence type="ECO:0000259" key="7">
    <source>
        <dbReference type="PROSITE" id="PS51935"/>
    </source>
</evidence>
<dbReference type="PROSITE" id="PS51257">
    <property type="entry name" value="PROKAR_LIPOPROTEIN"/>
    <property type="match status" value="1"/>
</dbReference>
<dbReference type="RefSeq" id="WP_108312566.1">
    <property type="nucleotide sequence ID" value="NZ_NESN01000002.1"/>
</dbReference>
<dbReference type="GO" id="GO:0008234">
    <property type="term" value="F:cysteine-type peptidase activity"/>
    <property type="evidence" value="ECO:0007669"/>
    <property type="project" value="UniProtKB-KW"/>
</dbReference>
<evidence type="ECO:0000313" key="8">
    <source>
        <dbReference type="EMBL" id="PUE54610.1"/>
    </source>
</evidence>
<dbReference type="PANTHER" id="PTHR47053">
    <property type="entry name" value="MUREIN DD-ENDOPEPTIDASE MEPH-RELATED"/>
    <property type="match status" value="1"/>
</dbReference>
<reference evidence="8 9" key="1">
    <citation type="submission" date="2017-04" db="EMBL/GenBank/DDBJ databases">
        <title>Unexpected and diverse lifestyles within the genus Limnohabitans.</title>
        <authorList>
            <person name="Kasalicky V."/>
            <person name="Mehrshad M."/>
            <person name="Andrei S.-A."/>
            <person name="Salcher M."/>
            <person name="Kratochvilova H."/>
            <person name="Simek K."/>
            <person name="Ghai R."/>
        </authorList>
    </citation>
    <scope>NUCLEOTIDE SEQUENCE [LARGE SCALE GENOMIC DNA]</scope>
    <source>
        <strain evidence="8 9">II-B4</strain>
    </source>
</reference>
<dbReference type="PROSITE" id="PS51935">
    <property type="entry name" value="NLPC_P60"/>
    <property type="match status" value="1"/>
</dbReference>
<dbReference type="Gene3D" id="3.90.1720.10">
    <property type="entry name" value="endopeptidase domain like (from Nostoc punctiforme)"/>
    <property type="match status" value="1"/>
</dbReference>
<dbReference type="InterPro" id="IPR051202">
    <property type="entry name" value="Peptidase_C40"/>
</dbReference>